<evidence type="ECO:0000313" key="2">
    <source>
        <dbReference type="EMBL" id="QDI90129.1"/>
    </source>
</evidence>
<name>A0A514LE63_9BACI</name>
<dbReference type="AlphaFoldDB" id="A0A514LE63"/>
<protein>
    <submittedName>
        <fullName evidence="2">Uncharacterized protein</fullName>
    </submittedName>
</protein>
<dbReference type="Proteomes" id="UP000319756">
    <property type="component" value="Chromosome"/>
</dbReference>
<gene>
    <name evidence="2" type="ORF">EPH95_02205</name>
</gene>
<feature type="region of interest" description="Disordered" evidence="1">
    <location>
        <begin position="44"/>
        <end position="66"/>
    </location>
</feature>
<keyword evidence="3" id="KW-1185">Reference proteome</keyword>
<proteinExistence type="predicted"/>
<sequence>MTEQRVEKKRNKGQERLLLFLFALSIIIMTMVADQSLGSSAAEENKHIQTATPVPAAVEHMEWQRE</sequence>
<accession>A0A514LE63</accession>
<evidence type="ECO:0000256" key="1">
    <source>
        <dbReference type="SAM" id="MobiDB-lite"/>
    </source>
</evidence>
<dbReference type="OrthoDB" id="9912436at2"/>
<dbReference type="RefSeq" id="WP_142086955.1">
    <property type="nucleotide sequence ID" value="NZ_CP035485.1"/>
</dbReference>
<dbReference type="EMBL" id="CP035485">
    <property type="protein sequence ID" value="QDI90129.1"/>
    <property type="molecule type" value="Genomic_DNA"/>
</dbReference>
<reference evidence="3" key="1">
    <citation type="submission" date="2019-01" db="EMBL/GenBank/DDBJ databases">
        <title>Genomic analysis of Salicibibacter sp. NKC3-5.</title>
        <authorList>
            <person name="Oh Y.J."/>
        </authorList>
    </citation>
    <scope>NUCLEOTIDE SEQUENCE [LARGE SCALE GENOMIC DNA]</scope>
    <source>
        <strain evidence="3">NKC3-5</strain>
    </source>
</reference>
<dbReference type="KEGG" id="sale:EPH95_02205"/>
<evidence type="ECO:0000313" key="3">
    <source>
        <dbReference type="Proteomes" id="UP000319756"/>
    </source>
</evidence>
<organism evidence="2 3">
    <name type="scientific">Salicibibacter halophilus</name>
    <dbReference type="NCBI Taxonomy" id="2502791"/>
    <lineage>
        <taxon>Bacteria</taxon>
        <taxon>Bacillati</taxon>
        <taxon>Bacillota</taxon>
        <taxon>Bacilli</taxon>
        <taxon>Bacillales</taxon>
        <taxon>Bacillaceae</taxon>
        <taxon>Salicibibacter</taxon>
    </lineage>
</organism>